<organism evidence="3 4">
    <name type="scientific">Metabacillus niabensis</name>
    <dbReference type="NCBI Taxonomy" id="324854"/>
    <lineage>
        <taxon>Bacteria</taxon>
        <taxon>Bacillati</taxon>
        <taxon>Bacillota</taxon>
        <taxon>Bacilli</taxon>
        <taxon>Bacillales</taxon>
        <taxon>Bacillaceae</taxon>
        <taxon>Metabacillus</taxon>
    </lineage>
</organism>
<dbReference type="RefSeq" id="WP_174880579.1">
    <property type="nucleotide sequence ID" value="NZ_CADEPK010000212.1"/>
</dbReference>
<dbReference type="InterPro" id="IPR029021">
    <property type="entry name" value="Prot-tyrosine_phosphatase-like"/>
</dbReference>
<keyword evidence="3" id="KW-0378">Hydrolase</keyword>
<dbReference type="PANTHER" id="PTHR31126:SF1">
    <property type="entry name" value="TYROSINE SPECIFIC PROTEIN PHOSPHATASES DOMAIN-CONTAINING PROTEIN"/>
    <property type="match status" value="1"/>
</dbReference>
<protein>
    <submittedName>
        <fullName evidence="3">Protein-tyrosine phosphatase</fullName>
        <ecNumber evidence="3">3.1.3.48</ecNumber>
    </submittedName>
</protein>
<evidence type="ECO:0000313" key="3">
    <source>
        <dbReference type="EMBL" id="MDQ0226832.1"/>
    </source>
</evidence>
<evidence type="ECO:0000259" key="2">
    <source>
        <dbReference type="PROSITE" id="PS50056"/>
    </source>
</evidence>
<gene>
    <name evidence="3" type="ORF">J2S02_003177</name>
</gene>
<evidence type="ECO:0000256" key="1">
    <source>
        <dbReference type="ARBA" id="ARBA00009580"/>
    </source>
</evidence>
<dbReference type="InterPro" id="IPR016130">
    <property type="entry name" value="Tyr_Pase_AS"/>
</dbReference>
<dbReference type="Proteomes" id="UP001232245">
    <property type="component" value="Unassembled WGS sequence"/>
</dbReference>
<proteinExistence type="inferred from homology"/>
<dbReference type="InterPro" id="IPR026893">
    <property type="entry name" value="Tyr/Ser_Pase_IphP-type"/>
</dbReference>
<dbReference type="Gene3D" id="3.90.190.10">
    <property type="entry name" value="Protein tyrosine phosphatase superfamily"/>
    <property type="match status" value="1"/>
</dbReference>
<dbReference type="InterPro" id="IPR000387">
    <property type="entry name" value="Tyr_Pase_dom"/>
</dbReference>
<dbReference type="PANTHER" id="PTHR31126">
    <property type="entry name" value="TYROSINE-PROTEIN PHOSPHATASE"/>
    <property type="match status" value="1"/>
</dbReference>
<dbReference type="Pfam" id="PF13350">
    <property type="entry name" value="Y_phosphatase3"/>
    <property type="match status" value="1"/>
</dbReference>
<evidence type="ECO:0000313" key="4">
    <source>
        <dbReference type="Proteomes" id="UP001232245"/>
    </source>
</evidence>
<dbReference type="PROSITE" id="PS00383">
    <property type="entry name" value="TYR_PHOSPHATASE_1"/>
    <property type="match status" value="1"/>
</dbReference>
<accession>A0ABT9Z3M4</accession>
<name>A0ABT9Z3M4_9BACI</name>
<comment type="similarity">
    <text evidence="1">Belongs to the protein-tyrosine phosphatase family.</text>
</comment>
<dbReference type="EMBL" id="JAUSTZ010000006">
    <property type="protein sequence ID" value="MDQ0226832.1"/>
    <property type="molecule type" value="Genomic_DNA"/>
</dbReference>
<feature type="domain" description="Tyrosine specific protein phosphatases" evidence="2">
    <location>
        <begin position="128"/>
        <end position="179"/>
    </location>
</feature>
<dbReference type="GO" id="GO:0004725">
    <property type="term" value="F:protein tyrosine phosphatase activity"/>
    <property type="evidence" value="ECO:0007669"/>
    <property type="project" value="UniProtKB-EC"/>
</dbReference>
<sequence length="264" mass="30618">MDINVENSVYPFEGLKNFRDIGGLSTTEGYKMKTGLFYRSEDLSRLSNKDIELIKDLNITTIFDLRTSTEQKSKPNKLNDLSIKVHNLSIHDKSKEFSKIEFIKFLFSNSNTIDFEQMMHETYHYMALECHNQIREILTKILTNSNSTLIHCTGGKDRTGFVAAIIQLVAGISYNDVMQHYLESNNRIGDRMKKAERFFRFMSLYRVSPEKIKPLLEVRKEYLEGALSLIFTKYGTIDSYIIDGCGITKEQLERLRIHLLDNSI</sequence>
<comment type="caution">
    <text evidence="3">The sequence shown here is derived from an EMBL/GenBank/DDBJ whole genome shotgun (WGS) entry which is preliminary data.</text>
</comment>
<dbReference type="EC" id="3.1.3.48" evidence="3"/>
<reference evidence="3 4" key="1">
    <citation type="submission" date="2023-07" db="EMBL/GenBank/DDBJ databases">
        <title>Genomic Encyclopedia of Type Strains, Phase IV (KMG-IV): sequencing the most valuable type-strain genomes for metagenomic binning, comparative biology and taxonomic classification.</title>
        <authorList>
            <person name="Goeker M."/>
        </authorList>
    </citation>
    <scope>NUCLEOTIDE SEQUENCE [LARGE SCALE GENOMIC DNA]</scope>
    <source>
        <strain evidence="3 4">DSM 17723</strain>
    </source>
</reference>
<dbReference type="PROSITE" id="PS50056">
    <property type="entry name" value="TYR_PHOSPHATASE_2"/>
    <property type="match status" value="1"/>
</dbReference>
<dbReference type="SUPFAM" id="SSF52799">
    <property type="entry name" value="(Phosphotyrosine protein) phosphatases II"/>
    <property type="match status" value="1"/>
</dbReference>
<keyword evidence="4" id="KW-1185">Reference proteome</keyword>